<dbReference type="EMBL" id="LR590463">
    <property type="protein sequence ID" value="VTP61977.1"/>
    <property type="molecule type" value="Genomic_DNA"/>
</dbReference>
<evidence type="ECO:0000256" key="5">
    <source>
        <dbReference type="ARBA" id="ARBA00022692"/>
    </source>
</evidence>
<keyword evidence="4" id="KW-0997">Cell inner membrane</keyword>
<comment type="subcellular location">
    <subcellularLocation>
        <location evidence="1">Cell inner membrane</location>
        <topology evidence="1">Multi-pass membrane protein</topology>
    </subcellularLocation>
</comment>
<keyword evidence="7 8" id="KW-0472">Membrane</keyword>
<accession>A0A4U9HDZ4</accession>
<feature type="transmembrane region" description="Helical" evidence="8">
    <location>
        <begin position="50"/>
        <end position="67"/>
    </location>
</feature>
<evidence type="ECO:0000313" key="9">
    <source>
        <dbReference type="EMBL" id="VTP61977.1"/>
    </source>
</evidence>
<keyword evidence="2" id="KW-0813">Transport</keyword>
<proteinExistence type="predicted"/>
<feature type="transmembrane region" description="Helical" evidence="8">
    <location>
        <begin position="139"/>
        <end position="156"/>
    </location>
</feature>
<dbReference type="GO" id="GO:0003333">
    <property type="term" value="P:amino acid transmembrane transport"/>
    <property type="evidence" value="ECO:0007669"/>
    <property type="project" value="InterPro"/>
</dbReference>
<dbReference type="GO" id="GO:0005886">
    <property type="term" value="C:plasma membrane"/>
    <property type="evidence" value="ECO:0007669"/>
    <property type="project" value="UniProtKB-SubCell"/>
</dbReference>
<keyword evidence="5 8" id="KW-0812">Transmembrane</keyword>
<dbReference type="InterPro" id="IPR018227">
    <property type="entry name" value="Amino_acid_transport_2"/>
</dbReference>
<name>A0A4U9HDZ4_SERRU</name>
<gene>
    <name evidence="9" type="primary">sdaC_2</name>
    <name evidence="9" type="ORF">NCTC12971_02401</name>
</gene>
<evidence type="ECO:0000313" key="10">
    <source>
        <dbReference type="Proteomes" id="UP000307968"/>
    </source>
</evidence>
<protein>
    <submittedName>
        <fullName evidence="9">Serine transporter</fullName>
    </submittedName>
</protein>
<evidence type="ECO:0000256" key="2">
    <source>
        <dbReference type="ARBA" id="ARBA00022448"/>
    </source>
</evidence>
<dbReference type="PANTHER" id="PTHR35334">
    <property type="entry name" value="SERINE TRANSPORTER"/>
    <property type="match status" value="1"/>
</dbReference>
<organism evidence="9 10">
    <name type="scientific">Serratia rubidaea</name>
    <name type="common">Serratia marinorubra</name>
    <dbReference type="NCBI Taxonomy" id="61652"/>
    <lineage>
        <taxon>Bacteria</taxon>
        <taxon>Pseudomonadati</taxon>
        <taxon>Pseudomonadota</taxon>
        <taxon>Gammaproteobacteria</taxon>
        <taxon>Enterobacterales</taxon>
        <taxon>Yersiniaceae</taxon>
        <taxon>Serratia</taxon>
    </lineage>
</organism>
<keyword evidence="6 8" id="KW-1133">Transmembrane helix</keyword>
<keyword evidence="3" id="KW-1003">Cell membrane</keyword>
<sequence length="176" mass="19099">MSTISPDTGALATPPSSRWNKTDTVWMFGLYATAVGAGTLFLPINAGLNGPLVLLLMALFAFPLTYLPHRALSRFVLSGSSRDGNIHDVVVEHFGVLAGKIIMVLYLLAFFPIVLVYSISITNALDSFLIHQFHVTPPPRLWLSLAVVAVLNLVLLRGKDGIVAAMACWSSRCWCS</sequence>
<evidence type="ECO:0000256" key="4">
    <source>
        <dbReference type="ARBA" id="ARBA00022519"/>
    </source>
</evidence>
<evidence type="ECO:0000256" key="1">
    <source>
        <dbReference type="ARBA" id="ARBA00004429"/>
    </source>
</evidence>
<evidence type="ECO:0000256" key="6">
    <source>
        <dbReference type="ARBA" id="ARBA00022989"/>
    </source>
</evidence>
<reference evidence="9 10" key="1">
    <citation type="submission" date="2019-05" db="EMBL/GenBank/DDBJ databases">
        <authorList>
            <consortium name="Pathogen Informatics"/>
        </authorList>
    </citation>
    <scope>NUCLEOTIDE SEQUENCE [LARGE SCALE GENOMIC DNA]</scope>
    <source>
        <strain evidence="9 10">NCTC12971</strain>
    </source>
</reference>
<feature type="transmembrane region" description="Helical" evidence="8">
    <location>
        <begin position="25"/>
        <end position="44"/>
    </location>
</feature>
<evidence type="ECO:0000256" key="7">
    <source>
        <dbReference type="ARBA" id="ARBA00023136"/>
    </source>
</evidence>
<evidence type="ECO:0000256" key="3">
    <source>
        <dbReference type="ARBA" id="ARBA00022475"/>
    </source>
</evidence>
<feature type="transmembrane region" description="Helical" evidence="8">
    <location>
        <begin position="101"/>
        <end position="119"/>
    </location>
</feature>
<dbReference type="PANTHER" id="PTHR35334:SF3">
    <property type="entry name" value="INNER MEMBRANE TRANSPORT PROTEIN YQEG"/>
    <property type="match status" value="1"/>
</dbReference>
<dbReference type="AlphaFoldDB" id="A0A4U9HDZ4"/>
<evidence type="ECO:0000256" key="8">
    <source>
        <dbReference type="SAM" id="Phobius"/>
    </source>
</evidence>
<dbReference type="Proteomes" id="UP000307968">
    <property type="component" value="Chromosome"/>
</dbReference>